<evidence type="ECO:0000256" key="1">
    <source>
        <dbReference type="SAM" id="MobiDB-lite"/>
    </source>
</evidence>
<keyword evidence="4" id="KW-1185">Reference proteome</keyword>
<feature type="region of interest" description="Disordered" evidence="1">
    <location>
        <begin position="1"/>
        <end position="61"/>
    </location>
</feature>
<keyword evidence="2" id="KW-0472">Membrane</keyword>
<protein>
    <recommendedName>
        <fullName evidence="5">AsmA-like C-terminal domain-containing protein</fullName>
    </recommendedName>
</protein>
<keyword evidence="2" id="KW-0812">Transmembrane</keyword>
<dbReference type="RefSeq" id="WP_379711259.1">
    <property type="nucleotide sequence ID" value="NZ_JBHTBS010000003.1"/>
</dbReference>
<reference evidence="4" key="1">
    <citation type="journal article" date="2019" name="Int. J. Syst. Evol. Microbiol.">
        <title>The Global Catalogue of Microorganisms (GCM) 10K type strain sequencing project: providing services to taxonomists for standard genome sequencing and annotation.</title>
        <authorList>
            <consortium name="The Broad Institute Genomics Platform"/>
            <consortium name="The Broad Institute Genome Sequencing Center for Infectious Disease"/>
            <person name="Wu L."/>
            <person name="Ma J."/>
        </authorList>
    </citation>
    <scope>NUCLEOTIDE SEQUENCE [LARGE SCALE GENOMIC DNA]</scope>
    <source>
        <strain evidence="4">CGMCC 4.1467</strain>
    </source>
</reference>
<feature type="transmembrane region" description="Helical" evidence="2">
    <location>
        <begin position="67"/>
        <end position="90"/>
    </location>
</feature>
<evidence type="ECO:0008006" key="5">
    <source>
        <dbReference type="Google" id="ProtNLM"/>
    </source>
</evidence>
<feature type="compositionally biased region" description="Basic and acidic residues" evidence="1">
    <location>
        <begin position="1"/>
        <end position="22"/>
    </location>
</feature>
<comment type="caution">
    <text evidence="3">The sequence shown here is derived from an EMBL/GenBank/DDBJ whole genome shotgun (WGS) entry which is preliminary data.</text>
</comment>
<evidence type="ECO:0000313" key="4">
    <source>
        <dbReference type="Proteomes" id="UP001596472"/>
    </source>
</evidence>
<feature type="region of interest" description="Disordered" evidence="1">
    <location>
        <begin position="488"/>
        <end position="513"/>
    </location>
</feature>
<accession>A0ABW2L7W1</accession>
<dbReference type="EMBL" id="JBHTBS010000003">
    <property type="protein sequence ID" value="MFC7337176.1"/>
    <property type="molecule type" value="Genomic_DNA"/>
</dbReference>
<dbReference type="Proteomes" id="UP001596472">
    <property type="component" value="Unassembled WGS sequence"/>
</dbReference>
<keyword evidence="2" id="KW-1133">Transmembrane helix</keyword>
<sequence>MSDSDQEKYSIDEMMDRLRTRGEGSSNGEPQLVTREDGTQVMKVRKRKRRSRQPHKEAEAKQRKRSLVMAALVTVMVIALGIGALAWVFYLNSKGYREGIEAKIAEWTGAEVKTKQFRSTPVSVGAGSIELSWPEDQPAARLTLHGIQGDVKLSSYFGDELRGQQISAANGGELVLRAAAPKIEDKAGLPAGPCPFDFSYRSKKFNVKFGEGQAPAMMLSGSEASFQVPDANRAMGNLVLQGGKTRIMDWGSFDLEFASLTLSSEGVKVGNIELAPEGAPDAEVRLRGDQLPPILTRGGESELRFQLTEMPSLALFGSGLGRIIDAKFETPDHEVNTGRVFFDVTKPDSLRIDAPIHATLSSILTLHNLEFFNVLSLEVGNDRLAQARFESEARAHFKRSPSETKLEQISFVSQSLIRIEGSLSEKKGGALDGVLDVGLPDSTVLGTASRALPEVFNRRSNGHHWARIKISGTTAKPADDLAEQLRSALRGTSPASGGSSGLEDEFRDLTTPR</sequence>
<organism evidence="3 4">
    <name type="scientific">Haloferula chungangensis</name>
    <dbReference type="NCBI Taxonomy" id="1048331"/>
    <lineage>
        <taxon>Bacteria</taxon>
        <taxon>Pseudomonadati</taxon>
        <taxon>Verrucomicrobiota</taxon>
        <taxon>Verrucomicrobiia</taxon>
        <taxon>Verrucomicrobiales</taxon>
        <taxon>Verrucomicrobiaceae</taxon>
        <taxon>Haloferula</taxon>
    </lineage>
</organism>
<proteinExistence type="predicted"/>
<gene>
    <name evidence="3" type="ORF">ACFQY0_08305</name>
</gene>
<feature type="compositionally biased region" description="Basic residues" evidence="1">
    <location>
        <begin position="43"/>
        <end position="53"/>
    </location>
</feature>
<evidence type="ECO:0000313" key="3">
    <source>
        <dbReference type="EMBL" id="MFC7337176.1"/>
    </source>
</evidence>
<name>A0ABW2L7W1_9BACT</name>
<evidence type="ECO:0000256" key="2">
    <source>
        <dbReference type="SAM" id="Phobius"/>
    </source>
</evidence>